<dbReference type="AlphaFoldDB" id="A0A0K9PS81"/>
<feature type="short sequence motif" description="VHIID" evidence="3">
    <location>
        <begin position="239"/>
        <end position="243"/>
    </location>
</feature>
<gene>
    <name evidence="4" type="ORF">ZOSMA_174G00390</name>
</gene>
<dbReference type="InterPro" id="IPR005202">
    <property type="entry name" value="TF_GRAS"/>
</dbReference>
<organism evidence="4 5">
    <name type="scientific">Zostera marina</name>
    <name type="common">Eelgrass</name>
    <dbReference type="NCBI Taxonomy" id="29655"/>
    <lineage>
        <taxon>Eukaryota</taxon>
        <taxon>Viridiplantae</taxon>
        <taxon>Streptophyta</taxon>
        <taxon>Embryophyta</taxon>
        <taxon>Tracheophyta</taxon>
        <taxon>Spermatophyta</taxon>
        <taxon>Magnoliopsida</taxon>
        <taxon>Liliopsida</taxon>
        <taxon>Zosteraceae</taxon>
        <taxon>Zostera</taxon>
    </lineage>
</organism>
<dbReference type="OMA" id="LVLCWHD"/>
<dbReference type="Pfam" id="PF03514">
    <property type="entry name" value="GRAS"/>
    <property type="match status" value="1"/>
</dbReference>
<dbReference type="Proteomes" id="UP000036987">
    <property type="component" value="Unassembled WGS sequence"/>
</dbReference>
<sequence length="511" mass="56481">MKPISITQLPFPVPRFSTITTSSYEHTSVLDATLSTSSSSALDLVTSDIPINVDRDNSNNYARYPLVDEDCDPLTFLLVDPSDQSFHFSPSTVTNDRDLDDLFPSNSAAFFEQIHLDQLIRSAQAIESNDQTLASDILSCLNSNLHSPVGPPLQRASFYFKEALQAFLLPLVQDDDGKIDYVADAFSLSLSTQDLVRKISAFKSFSDLSPLPQFCSFTANQSIIDAFIVGDHNFFSRPIHIIDFDIGLGGQWSSFLHEIAFRYKARVDVIFTPPPTVIITAVVVDESLETNLMAVNLRDFAAGLGIRFDIECIRVGGMGPAALGSIRLSTEDNVVISFTPTVTMLLSDGGGGDMVDGFLRFVSRVAPRVVVFVDSESCCGADSSQDQDQDRSFRMSFVAGLEYYSKVLESLDSAAAAVGFDEEQVKRIERALIRPRIRTAVRSWGIRDLPWREMLKRIGFKPLGFSEFTESQAVWLIGRAPIGGFHVARKDGSITMSWQGKEFSSTSAWKF</sequence>
<dbReference type="GO" id="GO:0003700">
    <property type="term" value="F:DNA-binding transcription factor activity"/>
    <property type="evidence" value="ECO:0000318"/>
    <property type="project" value="GO_Central"/>
</dbReference>
<keyword evidence="5" id="KW-1185">Reference proteome</keyword>
<dbReference type="GO" id="GO:0043565">
    <property type="term" value="F:sequence-specific DNA binding"/>
    <property type="evidence" value="ECO:0000318"/>
    <property type="project" value="GO_Central"/>
</dbReference>
<dbReference type="PROSITE" id="PS50985">
    <property type="entry name" value="GRAS"/>
    <property type="match status" value="1"/>
</dbReference>
<comment type="similarity">
    <text evidence="3">Belongs to the GRAS family.</text>
</comment>
<dbReference type="GO" id="GO:0005634">
    <property type="term" value="C:nucleus"/>
    <property type="evidence" value="ECO:0000318"/>
    <property type="project" value="GO_Central"/>
</dbReference>
<evidence type="ECO:0000313" key="4">
    <source>
        <dbReference type="EMBL" id="KMZ71841.1"/>
    </source>
</evidence>
<feature type="region of interest" description="SAW" evidence="3">
    <location>
        <begin position="442"/>
        <end position="510"/>
    </location>
</feature>
<evidence type="ECO:0000256" key="2">
    <source>
        <dbReference type="ARBA" id="ARBA00023163"/>
    </source>
</evidence>
<proteinExistence type="inferred from homology"/>
<comment type="caution">
    <text evidence="4">The sequence shown here is derived from an EMBL/GenBank/DDBJ whole genome shotgun (WGS) entry which is preliminary data.</text>
</comment>
<dbReference type="PANTHER" id="PTHR31636">
    <property type="entry name" value="OSJNBA0084A10.13 PROTEIN-RELATED"/>
    <property type="match status" value="1"/>
</dbReference>
<protein>
    <submittedName>
        <fullName evidence="4">GRAS family transcription factor</fullName>
    </submittedName>
</protein>
<dbReference type="GO" id="GO:0006355">
    <property type="term" value="P:regulation of DNA-templated transcription"/>
    <property type="evidence" value="ECO:0000318"/>
    <property type="project" value="GO_Central"/>
</dbReference>
<dbReference type="OrthoDB" id="764992at2759"/>
<evidence type="ECO:0000256" key="1">
    <source>
        <dbReference type="ARBA" id="ARBA00023015"/>
    </source>
</evidence>
<reference evidence="5" key="1">
    <citation type="journal article" date="2016" name="Nature">
        <title>The genome of the seagrass Zostera marina reveals angiosperm adaptation to the sea.</title>
        <authorList>
            <person name="Olsen J.L."/>
            <person name="Rouze P."/>
            <person name="Verhelst B."/>
            <person name="Lin Y.-C."/>
            <person name="Bayer T."/>
            <person name="Collen J."/>
            <person name="Dattolo E."/>
            <person name="De Paoli E."/>
            <person name="Dittami S."/>
            <person name="Maumus F."/>
            <person name="Michel G."/>
            <person name="Kersting A."/>
            <person name="Lauritano C."/>
            <person name="Lohaus R."/>
            <person name="Toepel M."/>
            <person name="Tonon T."/>
            <person name="Vanneste K."/>
            <person name="Amirebrahimi M."/>
            <person name="Brakel J."/>
            <person name="Bostroem C."/>
            <person name="Chovatia M."/>
            <person name="Grimwood J."/>
            <person name="Jenkins J.W."/>
            <person name="Jueterbock A."/>
            <person name="Mraz A."/>
            <person name="Stam W.T."/>
            <person name="Tice H."/>
            <person name="Bornberg-Bauer E."/>
            <person name="Green P.J."/>
            <person name="Pearson G.A."/>
            <person name="Procaccini G."/>
            <person name="Duarte C.M."/>
            <person name="Schmutz J."/>
            <person name="Reusch T.B.H."/>
            <person name="Van de Peer Y."/>
        </authorList>
    </citation>
    <scope>NUCLEOTIDE SEQUENCE [LARGE SCALE GENOMIC DNA]</scope>
    <source>
        <strain evidence="5">cv. Finnish</strain>
    </source>
</reference>
<evidence type="ECO:0000313" key="5">
    <source>
        <dbReference type="Proteomes" id="UP000036987"/>
    </source>
</evidence>
<name>A0A0K9PS81_ZOSMR</name>
<comment type="caution">
    <text evidence="3">Lacks conserved residue(s) required for the propagation of feature annotation.</text>
</comment>
<keyword evidence="2" id="KW-0804">Transcription</keyword>
<keyword evidence="1" id="KW-0805">Transcription regulation</keyword>
<accession>A0A0K9PS81</accession>
<dbReference type="EMBL" id="LFYR01000655">
    <property type="protein sequence ID" value="KMZ71841.1"/>
    <property type="molecule type" value="Genomic_DNA"/>
</dbReference>
<evidence type="ECO:0000256" key="3">
    <source>
        <dbReference type="PROSITE-ProRule" id="PRU01191"/>
    </source>
</evidence>